<sequence length="163" mass="19196">MTNQREETKECKSEVTNLKTEMKRQKEENTALHSEVVRLQQAMVEERSTRQTVVEELRQEVRRLTAPFGRLQGLVPREQEVVETQVPLDRAQVRELEDRLNQALVDQKRAEDDLKKSRATNSDTETKLRETEARNEDLISKTNDLEQINASLKKRLHEMERTR</sequence>
<feature type="coiled-coil region" evidence="1">
    <location>
        <begin position="1"/>
        <end position="42"/>
    </location>
</feature>
<evidence type="ECO:0000313" key="3">
    <source>
        <dbReference type="EMBL" id="KAF0307689.1"/>
    </source>
</evidence>
<gene>
    <name evidence="3" type="ORF">FJT64_021010</name>
</gene>
<keyword evidence="1" id="KW-0175">Coiled coil</keyword>
<proteinExistence type="predicted"/>
<evidence type="ECO:0000313" key="4">
    <source>
        <dbReference type="Proteomes" id="UP000440578"/>
    </source>
</evidence>
<keyword evidence="4" id="KW-1185">Reference proteome</keyword>
<dbReference type="OrthoDB" id="6618337at2759"/>
<evidence type="ECO:0000256" key="1">
    <source>
        <dbReference type="SAM" id="Coils"/>
    </source>
</evidence>
<dbReference type="EMBL" id="VIIS01000551">
    <property type="protein sequence ID" value="KAF0307689.1"/>
    <property type="molecule type" value="Genomic_DNA"/>
</dbReference>
<protein>
    <submittedName>
        <fullName evidence="3">Uncharacterized protein</fullName>
    </submittedName>
</protein>
<accession>A0A6A4WQU8</accession>
<comment type="caution">
    <text evidence="3">The sequence shown here is derived from an EMBL/GenBank/DDBJ whole genome shotgun (WGS) entry which is preliminary data.</text>
</comment>
<dbReference type="Proteomes" id="UP000440578">
    <property type="component" value="Unassembled WGS sequence"/>
</dbReference>
<organism evidence="3 4">
    <name type="scientific">Amphibalanus amphitrite</name>
    <name type="common">Striped barnacle</name>
    <name type="synonym">Balanus amphitrite</name>
    <dbReference type="NCBI Taxonomy" id="1232801"/>
    <lineage>
        <taxon>Eukaryota</taxon>
        <taxon>Metazoa</taxon>
        <taxon>Ecdysozoa</taxon>
        <taxon>Arthropoda</taxon>
        <taxon>Crustacea</taxon>
        <taxon>Multicrustacea</taxon>
        <taxon>Cirripedia</taxon>
        <taxon>Thoracica</taxon>
        <taxon>Thoracicalcarea</taxon>
        <taxon>Balanomorpha</taxon>
        <taxon>Balanoidea</taxon>
        <taxon>Balanidae</taxon>
        <taxon>Amphibalaninae</taxon>
        <taxon>Amphibalanus</taxon>
    </lineage>
</organism>
<reference evidence="3 4" key="1">
    <citation type="submission" date="2019-07" db="EMBL/GenBank/DDBJ databases">
        <title>Draft genome assembly of a fouling barnacle, Amphibalanus amphitrite (Darwin, 1854): The first reference genome for Thecostraca.</title>
        <authorList>
            <person name="Kim W."/>
        </authorList>
    </citation>
    <scope>NUCLEOTIDE SEQUENCE [LARGE SCALE GENOMIC DNA]</scope>
    <source>
        <strain evidence="3">SNU_AA5</strain>
        <tissue evidence="3">Soma without cirri and trophi</tissue>
    </source>
</reference>
<name>A0A6A4WQU8_AMPAM</name>
<feature type="compositionally biased region" description="Basic and acidic residues" evidence="2">
    <location>
        <begin position="107"/>
        <end position="116"/>
    </location>
</feature>
<dbReference type="AlphaFoldDB" id="A0A6A4WQU8"/>
<feature type="region of interest" description="Disordered" evidence="2">
    <location>
        <begin position="107"/>
        <end position="145"/>
    </location>
</feature>
<feature type="compositionally biased region" description="Basic and acidic residues" evidence="2">
    <location>
        <begin position="124"/>
        <end position="139"/>
    </location>
</feature>
<evidence type="ECO:0000256" key="2">
    <source>
        <dbReference type="SAM" id="MobiDB-lite"/>
    </source>
</evidence>